<name>A0ABR2J1K8_9EUKA</name>
<evidence type="ECO:0000313" key="2">
    <source>
        <dbReference type="EMBL" id="KAK8871102.1"/>
    </source>
</evidence>
<protein>
    <submittedName>
        <fullName evidence="2">Uncharacterized protein</fullName>
    </submittedName>
</protein>
<reference evidence="2 3" key="1">
    <citation type="submission" date="2024-04" db="EMBL/GenBank/DDBJ databases">
        <title>Tritrichomonas musculus Genome.</title>
        <authorList>
            <person name="Alves-Ferreira E."/>
            <person name="Grigg M."/>
            <person name="Lorenzi H."/>
            <person name="Galac M."/>
        </authorList>
    </citation>
    <scope>NUCLEOTIDE SEQUENCE [LARGE SCALE GENOMIC DNA]</scope>
    <source>
        <strain evidence="2 3">EAF2021</strain>
    </source>
</reference>
<comment type="caution">
    <text evidence="2">The sequence shown here is derived from an EMBL/GenBank/DDBJ whole genome shotgun (WGS) entry which is preliminary data.</text>
</comment>
<accession>A0ABR2J1K8</accession>
<organism evidence="2 3">
    <name type="scientific">Tritrichomonas musculus</name>
    <dbReference type="NCBI Taxonomy" id="1915356"/>
    <lineage>
        <taxon>Eukaryota</taxon>
        <taxon>Metamonada</taxon>
        <taxon>Parabasalia</taxon>
        <taxon>Tritrichomonadida</taxon>
        <taxon>Tritrichomonadidae</taxon>
        <taxon>Tritrichomonas</taxon>
    </lineage>
</organism>
<feature type="region of interest" description="Disordered" evidence="1">
    <location>
        <begin position="381"/>
        <end position="410"/>
    </location>
</feature>
<evidence type="ECO:0000256" key="1">
    <source>
        <dbReference type="SAM" id="MobiDB-lite"/>
    </source>
</evidence>
<keyword evidence="3" id="KW-1185">Reference proteome</keyword>
<dbReference type="Proteomes" id="UP001470230">
    <property type="component" value="Unassembled WGS sequence"/>
</dbReference>
<gene>
    <name evidence="2" type="ORF">M9Y10_009015</name>
</gene>
<evidence type="ECO:0000313" key="3">
    <source>
        <dbReference type="Proteomes" id="UP001470230"/>
    </source>
</evidence>
<feature type="compositionally biased region" description="Basic and acidic residues" evidence="1">
    <location>
        <begin position="381"/>
        <end position="390"/>
    </location>
</feature>
<sequence>MNSITLTTLSHIDPTFYEICCYENGDRPEFEMHDIFVLMTTFRRNLSFQWIESIREDLRIEMLTKVIITLLSLADDKNTTLRLAAYSTIGTLILSVAPYSPSSFITAFADAIPWMSVSSKISIAIINSFISLMRFISPVRINTYIEKMPILHHFSADVSDFIQFLPITIPSMKKLPPEFLINILNSLLAKCGNSPNGYFSTAISMLVNLKRKLLLPELSKRIIQKNYDISAVWIGRNLFSDRKTYDVMDMELKRFILDNAFEQLHRLPLDLSRFDYSCRIIATALRYELDRLIISKMNPESGIDEKEEAIFYEQLKTKLKDSLLDKYSSPFRNSLLVLPTDNLDSLIDVKSESDSFRASKITAITNYFFDYIQQQQFEQLEKTNPKDGQGERISLAESSRKPTKKEDQAAKIRRYNSTKIGELKPSASSLEITPSLFNSNALLCINTSDLIKGVADRVAEMLYLFVDSQNDLFSTLLENLSRCMNELLIRCKKRVHITMLKKIFAKHYSMKLNWVQHMKLAQLINNINPDLAARFIPNYLMTVTKILLDLTISPTDKLFHDSVDVLCNIASYETLPKILDIIKYSDWYTESIVYKRFYLLAKLAKMFKSDLFTTFVGIGYECLFFCELKATFSVIFWFLSKVNIDSIPDNVKEFSFTFVEKCYFSYAHQPIYKKSYVTDDFVEYDADIVTNPLIDHKTALSPLWHCYRFLCHISTSMKSNLPQLGSAMVSSSSATISTVSKSVSSLSTAVVASNNGPYQFPSKSANPSINVLAGRNNLLSSENLNIDISDSSTSLSSQQQTFLLPQDLKRLYHYSIPLVKIFGRYALQMAAKLSIGNKKFEQEVYNLSLSTFLETDDDKVAATCVSIFISKRTPIPKDVREMLSQFIGGRFTDNLDLLFLCFSGVNMEDHRLAVESVPIVAQRQWLPVKTTTILLFKLIKLLGADIVMSVSDENALAFLPLANLEGRKNISTTKCVSNQIIPTTSNENSANSSASNVSLNTSQIRGFSGENLIPQKKIQQDQDYQLPVKSVKFGQSESVIYSEGFYKEKVRKYINEHHFSEFPIENDELKMSLLKFLRKEPRILLKKSELLDTVHWKFIFENIDCFDISEVSNYIDGNPSVFSKIELSSYSLFSQTFTLLPLNRVPLFASITPFVALKKEVPNNLSLFRSFALFSGQRLNMKDERYQNLFEQMILYAIKSRHIETIKAMMEYALRFNYQKEFLKIIKTYYVKHCDDNNSIMNSTEKVHFSNNPHEPTKEKPVPLTASNTKDEIKSNVHAIRNLKSYPSVVPGAIHSHKIYLTDKIFFTDDLIELTAKIDPESVLHYLGLSKDDRKIIINNYQIVSDNLRATIITNISNETKNEFVPDFYLDYFINTPIYKKKQYLLLIKLLETVTFSIKKLSDLVIDILPHFKDFSNKKKHVFIRFITQSLQSLSKYQVTNDFKSFMNCLVIQFSTIAMGSDASILLDFSYLFGLLAEYAIDGTFFVDFLNTVIGTANSIPPLYLISTSKLVNKKIIPVLVVDPSLFTSILESELPSLNCGVLRALTSSHVTNHITGISDNYNDASSSTFYTFNQSSNEPKIVINNEIQGIVGEKLSEYKQSFLIADFLPDFVNYATEISEKYTEVFLSDKNHPCFSRSLRCRRLTSTALYNLFKLSFTTPEIIGALVKFTYNKKYMNTQIIEYFKKFQETIVYSLLVNIQLAGVSEKIVRTLFSDLPSSFDNFLVLFCFLRRFYARANVETKRKIRKFIELKADKMSPQSRFFSLMMLCEDSLKEIYLGFFVAATESNDFSRIAQEYDRIIASS</sequence>
<proteinExistence type="predicted"/>
<dbReference type="EMBL" id="JAPFFF010000014">
    <property type="protein sequence ID" value="KAK8871102.1"/>
    <property type="molecule type" value="Genomic_DNA"/>
</dbReference>
<feature type="compositionally biased region" description="Basic and acidic residues" evidence="1">
    <location>
        <begin position="398"/>
        <end position="410"/>
    </location>
</feature>